<gene>
    <name evidence="2" type="ORF">DEA37_0005927</name>
</gene>
<evidence type="ECO:0000313" key="2">
    <source>
        <dbReference type="EMBL" id="KAA3681551.1"/>
    </source>
</evidence>
<feature type="region of interest" description="Disordered" evidence="1">
    <location>
        <begin position="731"/>
        <end position="761"/>
    </location>
</feature>
<feature type="compositionally biased region" description="Polar residues" evidence="1">
    <location>
        <begin position="743"/>
        <end position="757"/>
    </location>
</feature>
<dbReference type="Proteomes" id="UP000324629">
    <property type="component" value="Unassembled WGS sequence"/>
</dbReference>
<sequence>MDEPDQADAVDPHLFIKPRHQLRRMVSNVLHSSEDLYKRRNASGYLRASQIYTPESHIITDDLYDMDDDVSGSISSDHQQSDPIGYAEFLLRALKPPVSPRRPLVQITTSNGHRSSSQLNFFVDQSDRDCTSFVSPMTGIESPIKRRPKPRERNHSMTSEARFLRNPEGDGTLTIPEKSSSSIEETTLRLRSVAQHVDAPEACVLPEAATRLRTEEMILQRRRMSTSKHTTTLSIDINPQVCHELYETVEYNYDLLSLMEQLYIFISVQPIDLIELIPFATLPHNHSDVIHKLEPIPAHTHTIHSLSSQGDSGVNGHGNSPTTVDSLETYQPVELPEEEFFEEEVQPLSYDELGNSNCAPIQPVNSSLQSEKPSFANACQPSSSLQSRTSSPIQSEEALVVDLHATLTPSRMEEPIFSDGFELVDQLNTLRKRALRMTAELSPDSSEELELLSASCGQLRTFLGQLEAHHFRVHSFQFPCSGHLTDSIQESRLTVTWQQTLLATKSWLDALRKAFACSTGIEKLIIEFQQHLNYAESRIRSVFQTPTHPVLSPATNQESDGLIWTEELAESKSCDENWEVESLSRVPTALRLLRVIRFRLSEWYSHLNLLLLNSDTTNVLSAIATLNPRENSTELSATASLSVSTEGLSKLMQLRSRVGRLFDDAERLLTEWSIRDRHTQPTHTGDQGGAAVKVTSPTRCFSGRSNQFRCNPKAWRGADDRSRLQGPVVAGASVVSNNVNNSTRKPNSETSESVNYSDTDDNIEELVSVTSRSSVSSVSDASEELLNFEQATDTSWASEGSARSLAPSDNTSCTLSGTLHTHSHQTTHLSVPQPIDQSSPLHRPIMTNQLHLTSSRQDAIQIFHRDTNRSQSEEFCFTS</sequence>
<comment type="caution">
    <text evidence="2">The sequence shown here is derived from an EMBL/GenBank/DDBJ whole genome shotgun (WGS) entry which is preliminary data.</text>
</comment>
<feature type="region of interest" description="Disordered" evidence="1">
    <location>
        <begin position="796"/>
        <end position="841"/>
    </location>
</feature>
<name>A0A5J4P179_9TREM</name>
<reference evidence="2 3" key="1">
    <citation type="journal article" date="2019" name="Gigascience">
        <title>Whole-genome sequence of the oriental lung fluke Paragonimus westermani.</title>
        <authorList>
            <person name="Oey H."/>
            <person name="Zakrzewski M."/>
            <person name="Narain K."/>
            <person name="Devi K.R."/>
            <person name="Agatsuma T."/>
            <person name="Nawaratna S."/>
            <person name="Gobert G.N."/>
            <person name="Jones M.K."/>
            <person name="Ragan M.A."/>
            <person name="McManus D.P."/>
            <person name="Krause L."/>
        </authorList>
    </citation>
    <scope>NUCLEOTIDE SEQUENCE [LARGE SCALE GENOMIC DNA]</scope>
    <source>
        <strain evidence="2 3">IND2009</strain>
    </source>
</reference>
<feature type="compositionally biased region" description="Low complexity" evidence="1">
    <location>
        <begin position="380"/>
        <end position="393"/>
    </location>
</feature>
<accession>A0A5J4P179</accession>
<feature type="region of interest" description="Disordered" evidence="1">
    <location>
        <begin position="303"/>
        <end position="325"/>
    </location>
</feature>
<dbReference type="EMBL" id="QNGE01000178">
    <property type="protein sequence ID" value="KAA3681551.1"/>
    <property type="molecule type" value="Genomic_DNA"/>
</dbReference>
<evidence type="ECO:0000256" key="1">
    <source>
        <dbReference type="SAM" id="MobiDB-lite"/>
    </source>
</evidence>
<protein>
    <submittedName>
        <fullName evidence="2">Uncharacterized protein</fullName>
    </submittedName>
</protein>
<organism evidence="2 3">
    <name type="scientific">Paragonimus westermani</name>
    <dbReference type="NCBI Taxonomy" id="34504"/>
    <lineage>
        <taxon>Eukaryota</taxon>
        <taxon>Metazoa</taxon>
        <taxon>Spiralia</taxon>
        <taxon>Lophotrochozoa</taxon>
        <taxon>Platyhelminthes</taxon>
        <taxon>Trematoda</taxon>
        <taxon>Digenea</taxon>
        <taxon>Plagiorchiida</taxon>
        <taxon>Troglotremata</taxon>
        <taxon>Troglotrematidae</taxon>
        <taxon>Paragonimus</taxon>
    </lineage>
</organism>
<keyword evidence="3" id="KW-1185">Reference proteome</keyword>
<evidence type="ECO:0000313" key="3">
    <source>
        <dbReference type="Proteomes" id="UP000324629"/>
    </source>
</evidence>
<feature type="region of interest" description="Disordered" evidence="1">
    <location>
        <begin position="372"/>
        <end position="393"/>
    </location>
</feature>
<feature type="compositionally biased region" description="Low complexity" evidence="1">
    <location>
        <begin position="733"/>
        <end position="742"/>
    </location>
</feature>
<feature type="compositionally biased region" description="Low complexity" evidence="1">
    <location>
        <begin position="811"/>
        <end position="830"/>
    </location>
</feature>
<feature type="region of interest" description="Disordered" evidence="1">
    <location>
        <begin position="133"/>
        <end position="181"/>
    </location>
</feature>
<dbReference type="AlphaFoldDB" id="A0A5J4P179"/>
<feature type="non-terminal residue" evidence="2">
    <location>
        <position position="879"/>
    </location>
</feature>
<proteinExistence type="predicted"/>